<evidence type="ECO:0000259" key="1">
    <source>
        <dbReference type="Pfam" id="PF20243"/>
    </source>
</evidence>
<accession>A0A1V6LS99</accession>
<dbReference type="OrthoDB" id="1422031at2"/>
<organism evidence="2 3">
    <name type="scientific">Croceivirga radicis</name>
    <dbReference type="NCBI Taxonomy" id="1929488"/>
    <lineage>
        <taxon>Bacteria</taxon>
        <taxon>Pseudomonadati</taxon>
        <taxon>Bacteroidota</taxon>
        <taxon>Flavobacteriia</taxon>
        <taxon>Flavobacteriales</taxon>
        <taxon>Flavobacteriaceae</taxon>
        <taxon>Croceivirga</taxon>
    </lineage>
</organism>
<dbReference type="PROSITE" id="PS51257">
    <property type="entry name" value="PROKAR_LIPOPROTEIN"/>
    <property type="match status" value="1"/>
</dbReference>
<dbReference type="Pfam" id="PF20243">
    <property type="entry name" value="MbnP"/>
    <property type="match status" value="1"/>
</dbReference>
<sequence length="260" mass="28313">MKVLKYAAFGMLLIIGMSCSKDDDKVDQISGEGTLKIEFDNAYAGSDLLLGTSYPGNGTERLTIDTFKYIVSNISVTQEDGTVFTYPKDESLFVIDESDNDSRFISLPNVPAGNYTKISFGIGVDQEKYLQGAEGQGDFLAIATDAGMLWSWQAGYKFIRYEGSFSSDGSTEETAFAIHMGSHGSALDNYKEITLDLPVSAKLRTDIAPEIHIVADLAGVLNAETILYLADKAQIHVDPVKSPQIAVNTSKIFTVDHVHN</sequence>
<name>A0A1V6LS99_9FLAO</name>
<comment type="caution">
    <text evidence="2">The sequence shown here is derived from an EMBL/GenBank/DDBJ whole genome shotgun (WGS) entry which is preliminary data.</text>
</comment>
<proteinExistence type="predicted"/>
<dbReference type="EMBL" id="MTBC01000004">
    <property type="protein sequence ID" value="OQD43061.1"/>
    <property type="molecule type" value="Genomic_DNA"/>
</dbReference>
<keyword evidence="3" id="KW-1185">Reference proteome</keyword>
<dbReference type="InterPro" id="IPR046863">
    <property type="entry name" value="MbnP-like_dom"/>
</dbReference>
<dbReference type="Proteomes" id="UP000191680">
    <property type="component" value="Unassembled WGS sequence"/>
</dbReference>
<evidence type="ECO:0000313" key="2">
    <source>
        <dbReference type="EMBL" id="OQD43061.1"/>
    </source>
</evidence>
<protein>
    <recommendedName>
        <fullName evidence="1">Copper-binding protein MbnP-like domain-containing protein</fullName>
    </recommendedName>
</protein>
<gene>
    <name evidence="2" type="ORF">BUL40_08190</name>
</gene>
<reference evidence="2 3" key="1">
    <citation type="submission" date="2016-12" db="EMBL/GenBank/DDBJ databases">
        <authorList>
            <person name="Song W.-J."/>
            <person name="Kurnit D.M."/>
        </authorList>
    </citation>
    <scope>NUCLEOTIDE SEQUENCE [LARGE SCALE GENOMIC DNA]</scope>
    <source>
        <strain evidence="2 3">HSG9</strain>
    </source>
</reference>
<evidence type="ECO:0000313" key="3">
    <source>
        <dbReference type="Proteomes" id="UP000191680"/>
    </source>
</evidence>
<dbReference type="RefSeq" id="WP_080318840.1">
    <property type="nucleotide sequence ID" value="NZ_MTBC01000004.1"/>
</dbReference>
<dbReference type="AlphaFoldDB" id="A0A1V6LS99"/>
<feature type="domain" description="Copper-binding protein MbnP-like" evidence="1">
    <location>
        <begin position="33"/>
        <end position="226"/>
    </location>
</feature>